<comment type="caution">
    <text evidence="1">The sequence shown here is derived from an EMBL/GenBank/DDBJ whole genome shotgun (WGS) entry which is preliminary data.</text>
</comment>
<name>A0A015YI68_BACFG</name>
<accession>A0A015YI68</accession>
<protein>
    <submittedName>
        <fullName evidence="1">Uncharacterized protein</fullName>
    </submittedName>
</protein>
<reference evidence="1 2" key="1">
    <citation type="submission" date="2014-02" db="EMBL/GenBank/DDBJ databases">
        <authorList>
            <person name="Sears C."/>
            <person name="Carroll K."/>
            <person name="Sack B.R."/>
            <person name="Qadri F."/>
            <person name="Myers L.L."/>
            <person name="Chung G.-T."/>
            <person name="Escheverria P."/>
            <person name="Fraser C.M."/>
            <person name="Sadzewicz L."/>
            <person name="Shefchek K.A."/>
            <person name="Tallon L."/>
            <person name="Das S.P."/>
            <person name="Daugherty S."/>
            <person name="Mongodin E.F."/>
        </authorList>
    </citation>
    <scope>NUCLEOTIDE SEQUENCE [LARGE SCALE GENOMIC DNA]</scope>
    <source>
        <strain evidence="1 2">2-F-2 #4</strain>
    </source>
</reference>
<organism evidence="1 2">
    <name type="scientific">Bacteroides fragilis str. 2-F-2 #4</name>
    <dbReference type="NCBI Taxonomy" id="1339280"/>
    <lineage>
        <taxon>Bacteria</taxon>
        <taxon>Pseudomonadati</taxon>
        <taxon>Bacteroidota</taxon>
        <taxon>Bacteroidia</taxon>
        <taxon>Bacteroidales</taxon>
        <taxon>Bacteroidaceae</taxon>
        <taxon>Bacteroides</taxon>
    </lineage>
</organism>
<evidence type="ECO:0000313" key="1">
    <source>
        <dbReference type="EMBL" id="EXZ44028.1"/>
    </source>
</evidence>
<proteinExistence type="predicted"/>
<evidence type="ECO:0000313" key="2">
    <source>
        <dbReference type="Proteomes" id="UP000022272"/>
    </source>
</evidence>
<dbReference type="EMBL" id="JGDM01000068">
    <property type="protein sequence ID" value="EXZ44028.1"/>
    <property type="molecule type" value="Genomic_DNA"/>
</dbReference>
<dbReference type="AlphaFoldDB" id="A0A015YI68"/>
<dbReference type="Proteomes" id="UP000022272">
    <property type="component" value="Unassembled WGS sequence"/>
</dbReference>
<sequence length="49" mass="5585">MRNGGWRFCREPLGFDLAYKKDMTSTFATQFISGSPKADVRTQGREDLV</sequence>
<gene>
    <name evidence="1" type="ORF">M076_2781</name>
</gene>